<protein>
    <submittedName>
        <fullName evidence="2">Baseplate protein</fullName>
    </submittedName>
</protein>
<feature type="non-terminal residue" evidence="2">
    <location>
        <position position="43"/>
    </location>
</feature>
<dbReference type="Gene3D" id="2.30.300.10">
    <property type="entry name" value="Baseplate protein-like domain - beta roll fold"/>
    <property type="match status" value="1"/>
</dbReference>
<dbReference type="SUPFAM" id="SSF69279">
    <property type="entry name" value="Phage tail proteins"/>
    <property type="match status" value="1"/>
</dbReference>
<sequence>MNNTVFLRVNGRDWGGWTSVRISAGIDRIARDFNVSITRQWPG</sequence>
<name>A0A601P4N8_SALAN</name>
<comment type="caution">
    <text evidence="2">The sequence shown here is derived from an EMBL/GenBank/DDBJ whole genome shotgun (WGS) entry which is preliminary data.</text>
</comment>
<dbReference type="AlphaFoldDB" id="A0A601P4N8"/>
<dbReference type="EMBL" id="AAKNDO010000053">
    <property type="protein sequence ID" value="ECT5557749.1"/>
    <property type="molecule type" value="Genomic_DNA"/>
</dbReference>
<accession>A0A601P4N8</accession>
<feature type="domain" description="Baseplate hub protein gp44-like N-terminal" evidence="1">
    <location>
        <begin position="5"/>
        <end position="42"/>
    </location>
</feature>
<dbReference type="Pfam" id="PF21683">
    <property type="entry name" value="GpP-like_1st"/>
    <property type="match status" value="1"/>
</dbReference>
<dbReference type="InterPro" id="IPR049354">
    <property type="entry name" value="GpP-like_N"/>
</dbReference>
<proteinExistence type="predicted"/>
<organism evidence="2">
    <name type="scientific">Salmonella anatum</name>
    <dbReference type="NCBI Taxonomy" id="58712"/>
    <lineage>
        <taxon>Bacteria</taxon>
        <taxon>Pseudomonadati</taxon>
        <taxon>Pseudomonadota</taxon>
        <taxon>Gammaproteobacteria</taxon>
        <taxon>Enterobacterales</taxon>
        <taxon>Enterobacteriaceae</taxon>
        <taxon>Salmonella</taxon>
    </lineage>
</organism>
<gene>
    <name evidence="2" type="ORF">A1Y94_24290</name>
</gene>
<evidence type="ECO:0000313" key="2">
    <source>
        <dbReference type="EMBL" id="ECT5557749.1"/>
    </source>
</evidence>
<evidence type="ECO:0000259" key="1">
    <source>
        <dbReference type="Pfam" id="PF21683"/>
    </source>
</evidence>
<reference evidence="2" key="1">
    <citation type="submission" date="2018-07" db="EMBL/GenBank/DDBJ databases">
        <authorList>
            <consortium name="NARMS: The National Antimicrobial Resistance Monitoring System"/>
        </authorList>
    </citation>
    <scope>NUCLEOTIDE SEQUENCE</scope>
    <source>
        <strain evidence="2">FSIS1605828</strain>
    </source>
</reference>